<dbReference type="AlphaFoldDB" id="A0A7M7IEL2"/>
<accession>A0A8B7KKA5</accession>
<dbReference type="Pfam" id="PF00179">
    <property type="entry name" value="UQ_con"/>
    <property type="match status" value="1"/>
</dbReference>
<sequence>MFTLFYDIQNILKIKSIISTNTCVLFLLFAKKNKFQDHTIKLLTSVDILAKMSFEGKYNAKSPAVKRLMREAQELHEATEEYCASPLEDNLFEWHFTVQGPPSTDFEGGIYHGRILLPPEYPMKPPNIILLTPNGRFETNKKICLSISGHHPETWQPSWSIRTALLALIAFMPTPGNGTIGSLDYSKEERQKLAKKSLNWQCDTCGKVVDLLSKNTVKKPITEEEQTMLNTIALKADDSPTSDTSYLLNTDGISENQLRQRGVESINETEDQQQSTVIINQQIETMSSSNDLFWSILIASLVSAIILLVLRRLFLV</sequence>
<dbReference type="InterPro" id="IPR016135">
    <property type="entry name" value="UBQ-conjugating_enzyme/RWD"/>
</dbReference>
<feature type="transmembrane region" description="Helical" evidence="1">
    <location>
        <begin position="292"/>
        <end position="310"/>
    </location>
</feature>
<dbReference type="InterPro" id="IPR050113">
    <property type="entry name" value="Ub_conjugating_enzyme"/>
</dbReference>
<keyword evidence="1" id="KW-0472">Membrane</keyword>
<dbReference type="PROSITE" id="PS50127">
    <property type="entry name" value="UBC_2"/>
    <property type="match status" value="1"/>
</dbReference>
<dbReference type="RefSeq" id="XP_016767194.1">
    <property type="nucleotide sequence ID" value="XM_016911705.2"/>
</dbReference>
<dbReference type="PANTHER" id="PTHR24067">
    <property type="entry name" value="UBIQUITIN-CONJUGATING ENZYME E2"/>
    <property type="match status" value="1"/>
</dbReference>
<dbReference type="SMART" id="SM00212">
    <property type="entry name" value="UBCc"/>
    <property type="match status" value="1"/>
</dbReference>
<dbReference type="Proteomes" id="UP000005203">
    <property type="component" value="Linkage group LG4"/>
</dbReference>
<dbReference type="KEGG" id="ame:409794"/>
<name>A0A7M7IEL2_APIME</name>
<evidence type="ECO:0000259" key="2">
    <source>
        <dbReference type="PROSITE" id="PS50127"/>
    </source>
</evidence>
<dbReference type="SUPFAM" id="SSF54495">
    <property type="entry name" value="UBC-like"/>
    <property type="match status" value="1"/>
</dbReference>
<dbReference type="GeneID" id="409794"/>
<dbReference type="InterPro" id="IPR000608">
    <property type="entry name" value="UBC"/>
</dbReference>
<evidence type="ECO:0000313" key="5">
    <source>
        <dbReference type="RefSeq" id="XP_016767194.1"/>
    </source>
</evidence>
<accession>A0A7M7IEL2</accession>
<keyword evidence="1" id="KW-0812">Transmembrane</keyword>
<evidence type="ECO:0000313" key="3">
    <source>
        <dbReference type="EnsemblMetazoa" id="XP_016767194"/>
    </source>
</evidence>
<reference evidence="5" key="2">
    <citation type="submission" date="2025-04" db="UniProtKB">
        <authorList>
            <consortium name="RefSeq"/>
        </authorList>
    </citation>
    <scope>IDENTIFICATION</scope>
    <source>
        <strain evidence="5">DH4</strain>
        <tissue evidence="5">Whole body</tissue>
    </source>
</reference>
<dbReference type="EnsemblMetazoa" id="XM_016911705">
    <property type="protein sequence ID" value="XP_016767194"/>
    <property type="gene ID" value="LOC409794"/>
</dbReference>
<feature type="domain" description="UBC core" evidence="2">
    <location>
        <begin position="63"/>
        <end position="211"/>
    </location>
</feature>
<reference evidence="3" key="1">
    <citation type="submission" date="2021-01" db="UniProtKB">
        <authorList>
            <consortium name="EnsemblMetazoa"/>
        </authorList>
    </citation>
    <scope>IDENTIFICATION</scope>
    <source>
        <strain evidence="3">DH4</strain>
    </source>
</reference>
<dbReference type="CDD" id="cd23799">
    <property type="entry name" value="UBCc_UBE2J"/>
    <property type="match status" value="1"/>
</dbReference>
<proteinExistence type="predicted"/>
<protein>
    <submittedName>
        <fullName evidence="5">Ubiquitin-conjugating enzyme E2 J1 isoform X1</fullName>
    </submittedName>
</protein>
<gene>
    <name evidence="3" type="primary">409794</name>
    <name evidence="5" type="synonym">LOC409794</name>
</gene>
<evidence type="ECO:0000313" key="4">
    <source>
        <dbReference type="Proteomes" id="UP000005203"/>
    </source>
</evidence>
<organism evidence="3">
    <name type="scientific">Apis mellifera</name>
    <name type="common">Honeybee</name>
    <dbReference type="NCBI Taxonomy" id="7460"/>
    <lineage>
        <taxon>Eukaryota</taxon>
        <taxon>Metazoa</taxon>
        <taxon>Ecdysozoa</taxon>
        <taxon>Arthropoda</taxon>
        <taxon>Hexapoda</taxon>
        <taxon>Insecta</taxon>
        <taxon>Pterygota</taxon>
        <taxon>Neoptera</taxon>
        <taxon>Endopterygota</taxon>
        <taxon>Hymenoptera</taxon>
        <taxon>Apocrita</taxon>
        <taxon>Aculeata</taxon>
        <taxon>Apoidea</taxon>
        <taxon>Anthophila</taxon>
        <taxon>Apidae</taxon>
        <taxon>Apis</taxon>
    </lineage>
</organism>
<dbReference type="FunFam" id="3.10.110.10:FF:000086">
    <property type="entry name" value="Ubiquitin-conjugating enzyme E2 J1"/>
    <property type="match status" value="1"/>
</dbReference>
<evidence type="ECO:0000256" key="1">
    <source>
        <dbReference type="SAM" id="Phobius"/>
    </source>
</evidence>
<dbReference type="OrthoDB" id="1158011at2759"/>
<keyword evidence="4" id="KW-1185">Reference proteome</keyword>
<keyword evidence="1" id="KW-1133">Transmembrane helix</keyword>
<dbReference type="Gene3D" id="3.10.110.10">
    <property type="entry name" value="Ubiquitin Conjugating Enzyme"/>
    <property type="match status" value="1"/>
</dbReference>